<dbReference type="RefSeq" id="WP_084359193.1">
    <property type="nucleotide sequence ID" value="NZ_CP014504.1"/>
</dbReference>
<dbReference type="Proteomes" id="UP000071561">
    <property type="component" value="Chromosome"/>
</dbReference>
<organism evidence="2 3">
    <name type="scientific">Pedobacter cryoconitis</name>
    <dbReference type="NCBI Taxonomy" id="188932"/>
    <lineage>
        <taxon>Bacteria</taxon>
        <taxon>Pseudomonadati</taxon>
        <taxon>Bacteroidota</taxon>
        <taxon>Sphingobacteriia</taxon>
        <taxon>Sphingobacteriales</taxon>
        <taxon>Sphingobacteriaceae</taxon>
        <taxon>Pedobacter</taxon>
    </lineage>
</organism>
<dbReference type="AlphaFoldDB" id="A0A127VCL3"/>
<dbReference type="OrthoDB" id="759150at2"/>
<proteinExistence type="predicted"/>
<reference evidence="2 3" key="1">
    <citation type="submission" date="2016-03" db="EMBL/GenBank/DDBJ databases">
        <title>Complete genome sequence of Pedobacter cryoconitis PAMC 27485.</title>
        <authorList>
            <person name="Lee J."/>
            <person name="Kim O.-S."/>
        </authorList>
    </citation>
    <scope>NUCLEOTIDE SEQUENCE [LARGE SCALE GENOMIC DNA]</scope>
    <source>
        <strain evidence="2 3">PAMC 27485</strain>
    </source>
</reference>
<gene>
    <name evidence="2" type="ORF">AY601_2048</name>
</gene>
<evidence type="ECO:0000313" key="2">
    <source>
        <dbReference type="EMBL" id="AMP98951.1"/>
    </source>
</evidence>
<evidence type="ECO:0000313" key="3">
    <source>
        <dbReference type="Proteomes" id="UP000071561"/>
    </source>
</evidence>
<accession>A0A127VCL3</accession>
<dbReference type="KEGG" id="pcm:AY601_2048"/>
<sequence length="244" mass="27506">MRAIIVILICVIPLITRSQNSITIQGRMNKLNDSTKVYLQYPDTSGLIFSAIDSALIINGQFSFVLKNKVPEKVFLTIRRKSITSPPADDSDQLPLYLVFSNSSISVVSNTNHIKDATVIGSKTNGDYTAYNNLLKPHEKESQALLAKFKARGPNAIKDTLFMKELISQRDLQNKNNLDLAIRFMRRNNNSYFALEILQSCFLQGLINHDIAESEFNKFPIELRTTNLGKQVSKAIINSKIEPR</sequence>
<protein>
    <recommendedName>
        <fullName evidence="1">DUF4369 domain-containing protein</fullName>
    </recommendedName>
</protein>
<dbReference type="EMBL" id="CP014504">
    <property type="protein sequence ID" value="AMP98951.1"/>
    <property type="molecule type" value="Genomic_DNA"/>
</dbReference>
<evidence type="ECO:0000259" key="1">
    <source>
        <dbReference type="Pfam" id="PF14289"/>
    </source>
</evidence>
<dbReference type="Pfam" id="PF14289">
    <property type="entry name" value="DUF4369"/>
    <property type="match status" value="1"/>
</dbReference>
<keyword evidence="3" id="KW-1185">Reference proteome</keyword>
<feature type="domain" description="DUF4369" evidence="1">
    <location>
        <begin position="23"/>
        <end position="128"/>
    </location>
</feature>
<dbReference type="InterPro" id="IPR025380">
    <property type="entry name" value="DUF4369"/>
</dbReference>
<name>A0A127VCL3_9SPHI</name>
<dbReference type="PATRIC" id="fig|188932.3.peg.2145"/>